<feature type="region of interest" description="Disordered" evidence="1">
    <location>
        <begin position="160"/>
        <end position="214"/>
    </location>
</feature>
<feature type="compositionally biased region" description="Low complexity" evidence="1">
    <location>
        <begin position="174"/>
        <end position="186"/>
    </location>
</feature>
<accession>A0A6P1YHY7</accession>
<sequence length="232" mass="24285">MIDRFRRRIRRHMPAGAALLAALALGACQTGEGSRPLASADITTGTKPIAFESIDGPPEAVFNKLVASLATEADARRIRVVSRESDPVYRVRGYLAASVENGKGTVDWVWDVFDADRQRVLRVAGAENVGPGKDVWKEVDGDTVNRIAAQSLDEISTRLAQGLPPKPTGAVPQGAPDAAAEPAPEDLGPPPAVRTDDGPPIASTEPSGAMPGTMVAQAPEVPTSALTFAAHP</sequence>
<feature type="signal peptide" evidence="2">
    <location>
        <begin position="1"/>
        <end position="26"/>
    </location>
</feature>
<evidence type="ECO:0008006" key="5">
    <source>
        <dbReference type="Google" id="ProtNLM"/>
    </source>
</evidence>
<gene>
    <name evidence="3" type="ORF">G3A50_02915</name>
</gene>
<dbReference type="PROSITE" id="PS51257">
    <property type="entry name" value="PROKAR_LIPOPROTEIN"/>
    <property type="match status" value="1"/>
</dbReference>
<dbReference type="Proteomes" id="UP000464751">
    <property type="component" value="Chromosome"/>
</dbReference>
<evidence type="ECO:0000313" key="3">
    <source>
        <dbReference type="EMBL" id="QIB32772.1"/>
    </source>
</evidence>
<dbReference type="AlphaFoldDB" id="A0A6P1YHY7"/>
<organism evidence="3 4">
    <name type="scientific">Ancylobacter pratisalsi</name>
    <dbReference type="NCBI Taxonomy" id="1745854"/>
    <lineage>
        <taxon>Bacteria</taxon>
        <taxon>Pseudomonadati</taxon>
        <taxon>Pseudomonadota</taxon>
        <taxon>Alphaproteobacteria</taxon>
        <taxon>Hyphomicrobiales</taxon>
        <taxon>Xanthobacteraceae</taxon>
        <taxon>Ancylobacter</taxon>
    </lineage>
</organism>
<feature type="chain" id="PRO_5026935022" description="DUF4410 domain-containing protein" evidence="2">
    <location>
        <begin position="27"/>
        <end position="232"/>
    </location>
</feature>
<reference evidence="3 4" key="1">
    <citation type="submission" date="2020-02" db="EMBL/GenBank/DDBJ databases">
        <authorList>
            <person name="Li G."/>
        </authorList>
    </citation>
    <scope>NUCLEOTIDE SEQUENCE [LARGE SCALE GENOMIC DNA]</scope>
    <source>
        <strain evidence="3 4">DSM 102029</strain>
    </source>
</reference>
<proteinExistence type="predicted"/>
<evidence type="ECO:0000256" key="2">
    <source>
        <dbReference type="SAM" id="SignalP"/>
    </source>
</evidence>
<dbReference type="KEGG" id="apra:G3A50_02915"/>
<evidence type="ECO:0000256" key="1">
    <source>
        <dbReference type="SAM" id="MobiDB-lite"/>
    </source>
</evidence>
<dbReference type="EMBL" id="CP048630">
    <property type="protein sequence ID" value="QIB32772.1"/>
    <property type="molecule type" value="Genomic_DNA"/>
</dbReference>
<keyword evidence="4" id="KW-1185">Reference proteome</keyword>
<protein>
    <recommendedName>
        <fullName evidence="5">DUF4410 domain-containing protein</fullName>
    </recommendedName>
</protein>
<dbReference type="RefSeq" id="WP_163073859.1">
    <property type="nucleotide sequence ID" value="NZ_CP048630.1"/>
</dbReference>
<name>A0A6P1YHY7_9HYPH</name>
<keyword evidence="2" id="KW-0732">Signal</keyword>
<evidence type="ECO:0000313" key="4">
    <source>
        <dbReference type="Proteomes" id="UP000464751"/>
    </source>
</evidence>